<dbReference type="EMBL" id="VSRR010003119">
    <property type="protein sequence ID" value="MPC34746.1"/>
    <property type="molecule type" value="Genomic_DNA"/>
</dbReference>
<dbReference type="AlphaFoldDB" id="A0A5B7ENF3"/>
<name>A0A5B7ENF3_PORTR</name>
<proteinExistence type="predicted"/>
<sequence length="92" mass="10166">MSLSSPPRRQWGVAVEGFPRSGNKTVPLGVDVLHLQHLGPLVMNHPLLKLPQGRVGHESVSLEWLGEVLGVGDHRMERCVLRPMEASGWRGE</sequence>
<organism evidence="1 2">
    <name type="scientific">Portunus trituberculatus</name>
    <name type="common">Swimming crab</name>
    <name type="synonym">Neptunus trituberculatus</name>
    <dbReference type="NCBI Taxonomy" id="210409"/>
    <lineage>
        <taxon>Eukaryota</taxon>
        <taxon>Metazoa</taxon>
        <taxon>Ecdysozoa</taxon>
        <taxon>Arthropoda</taxon>
        <taxon>Crustacea</taxon>
        <taxon>Multicrustacea</taxon>
        <taxon>Malacostraca</taxon>
        <taxon>Eumalacostraca</taxon>
        <taxon>Eucarida</taxon>
        <taxon>Decapoda</taxon>
        <taxon>Pleocyemata</taxon>
        <taxon>Brachyura</taxon>
        <taxon>Eubrachyura</taxon>
        <taxon>Portunoidea</taxon>
        <taxon>Portunidae</taxon>
        <taxon>Portuninae</taxon>
        <taxon>Portunus</taxon>
    </lineage>
</organism>
<evidence type="ECO:0000313" key="2">
    <source>
        <dbReference type="Proteomes" id="UP000324222"/>
    </source>
</evidence>
<gene>
    <name evidence="1" type="ORF">E2C01_028147</name>
</gene>
<keyword evidence="2" id="KW-1185">Reference proteome</keyword>
<reference evidence="1 2" key="1">
    <citation type="submission" date="2019-05" db="EMBL/GenBank/DDBJ databases">
        <title>Another draft genome of Portunus trituberculatus and its Hox gene families provides insights of decapod evolution.</title>
        <authorList>
            <person name="Jeong J.-H."/>
            <person name="Song I."/>
            <person name="Kim S."/>
            <person name="Choi T."/>
            <person name="Kim D."/>
            <person name="Ryu S."/>
            <person name="Kim W."/>
        </authorList>
    </citation>
    <scope>NUCLEOTIDE SEQUENCE [LARGE SCALE GENOMIC DNA]</scope>
    <source>
        <tissue evidence="1">Muscle</tissue>
    </source>
</reference>
<evidence type="ECO:0000313" key="1">
    <source>
        <dbReference type="EMBL" id="MPC34746.1"/>
    </source>
</evidence>
<protein>
    <submittedName>
        <fullName evidence="1">Uncharacterized protein</fullName>
    </submittedName>
</protein>
<accession>A0A5B7ENF3</accession>
<comment type="caution">
    <text evidence="1">The sequence shown here is derived from an EMBL/GenBank/DDBJ whole genome shotgun (WGS) entry which is preliminary data.</text>
</comment>
<dbReference type="Proteomes" id="UP000324222">
    <property type="component" value="Unassembled WGS sequence"/>
</dbReference>